<dbReference type="CDD" id="cd00761">
    <property type="entry name" value="Glyco_tranf_GTA_type"/>
    <property type="match status" value="1"/>
</dbReference>
<evidence type="ECO:0000313" key="4">
    <source>
        <dbReference type="EMBL" id="RHL52248.1"/>
    </source>
</evidence>
<dbReference type="Gene3D" id="3.90.550.10">
    <property type="entry name" value="Spore Coat Polysaccharide Biosynthesis Protein SpsA, Chain A"/>
    <property type="match status" value="1"/>
</dbReference>
<dbReference type="EMBL" id="QROV01000057">
    <property type="protein sequence ID" value="RHL52248.1"/>
    <property type="molecule type" value="Genomic_DNA"/>
</dbReference>
<dbReference type="Proteomes" id="UP000283616">
    <property type="component" value="Unassembled WGS sequence"/>
</dbReference>
<dbReference type="InterPro" id="IPR001173">
    <property type="entry name" value="Glyco_trans_2-like"/>
</dbReference>
<dbReference type="AlphaFoldDB" id="A0A415LTA8"/>
<protein>
    <submittedName>
        <fullName evidence="4">Glycosyltransferase family 2 protein</fullName>
    </submittedName>
</protein>
<dbReference type="PANTHER" id="PTHR22916">
    <property type="entry name" value="GLYCOSYLTRANSFERASE"/>
    <property type="match status" value="1"/>
</dbReference>
<dbReference type="SUPFAM" id="SSF53448">
    <property type="entry name" value="Nucleotide-diphospho-sugar transferases"/>
    <property type="match status" value="1"/>
</dbReference>
<dbReference type="Pfam" id="PF00535">
    <property type="entry name" value="Glycos_transf_2"/>
    <property type="match status" value="1"/>
</dbReference>
<dbReference type="RefSeq" id="WP_118418104.1">
    <property type="nucleotide sequence ID" value="NZ_QROV01000057.1"/>
</dbReference>
<dbReference type="GO" id="GO:0016758">
    <property type="term" value="F:hexosyltransferase activity"/>
    <property type="evidence" value="ECO:0007669"/>
    <property type="project" value="UniProtKB-ARBA"/>
</dbReference>
<gene>
    <name evidence="4" type="ORF">DW011_25465</name>
</gene>
<evidence type="ECO:0000259" key="3">
    <source>
        <dbReference type="Pfam" id="PF00535"/>
    </source>
</evidence>
<evidence type="ECO:0000256" key="1">
    <source>
        <dbReference type="ARBA" id="ARBA00022676"/>
    </source>
</evidence>
<evidence type="ECO:0000313" key="5">
    <source>
        <dbReference type="Proteomes" id="UP000283616"/>
    </source>
</evidence>
<proteinExistence type="predicted"/>
<dbReference type="InterPro" id="IPR029044">
    <property type="entry name" value="Nucleotide-diphossugar_trans"/>
</dbReference>
<name>A0A415LTA8_BACT4</name>
<reference evidence="4 5" key="1">
    <citation type="submission" date="2018-08" db="EMBL/GenBank/DDBJ databases">
        <title>A genome reference for cultivated species of the human gut microbiota.</title>
        <authorList>
            <person name="Zou Y."/>
            <person name="Xue W."/>
            <person name="Luo G."/>
        </authorList>
    </citation>
    <scope>NUCLEOTIDE SEQUENCE [LARGE SCALE GENOMIC DNA]</scope>
    <source>
        <strain evidence="4 5">AF37-12</strain>
    </source>
</reference>
<accession>A0A415LTA8</accession>
<sequence length="319" mass="37502">MLISIIVPCYNSERYLSDCLLSILNQTYVNWEVICIDDGSQDNTLSILNHYATLDERFKIISQSNAGVSVARNKALSKCQGEYICFVDSDDLIEPNFLITLLQLISHQADLAICGFTRSMVFCMDDAQGYIEMSGKRCIERIILDKSFNPQICCMLFRHNIIKEKQLEFVIGCTRGEDREFILKYLVYSNKVCYTNNLLYHYRVNDQSAMAIFSIKSLTSIEASQRTVNYYKKVNYSVRGLEFEFSRTLWKFMILAILSGQNDLYQIIREKYDLKRQMEHLYSHPGLSEKLTARLFVWNEALFKWVFSIIRYLYKKRWR</sequence>
<dbReference type="PANTHER" id="PTHR22916:SF51">
    <property type="entry name" value="GLYCOSYLTRANSFERASE EPSH-RELATED"/>
    <property type="match status" value="1"/>
</dbReference>
<organism evidence="4 5">
    <name type="scientific">Bacteroides thetaiotaomicron</name>
    <dbReference type="NCBI Taxonomy" id="818"/>
    <lineage>
        <taxon>Bacteria</taxon>
        <taxon>Pseudomonadati</taxon>
        <taxon>Bacteroidota</taxon>
        <taxon>Bacteroidia</taxon>
        <taxon>Bacteroidales</taxon>
        <taxon>Bacteroidaceae</taxon>
        <taxon>Bacteroides</taxon>
    </lineage>
</organism>
<evidence type="ECO:0000256" key="2">
    <source>
        <dbReference type="ARBA" id="ARBA00022679"/>
    </source>
</evidence>
<keyword evidence="2 4" id="KW-0808">Transferase</keyword>
<feature type="domain" description="Glycosyltransferase 2-like" evidence="3">
    <location>
        <begin position="4"/>
        <end position="162"/>
    </location>
</feature>
<comment type="caution">
    <text evidence="4">The sequence shown here is derived from an EMBL/GenBank/DDBJ whole genome shotgun (WGS) entry which is preliminary data.</text>
</comment>
<keyword evidence="1" id="KW-0328">Glycosyltransferase</keyword>